<dbReference type="AlphaFoldDB" id="A0AAP0NXR5"/>
<sequence>MSFLYLTLSTSTFHPFKTHALTNKNTSRLPRKQLSLSPAYPLNLNPLFKPKTPNSSPLTPRAHLTFSLVSPADQWGTWAVLSANGALGIWSEKTEMGSVLEWRGGEHSDGPFGKQFGDYSLRGSGVLVGYGLFVSHCCSPVVVSRGFTQHCAVFEGFALGLIAWISCCSCYGIWDCSGI</sequence>
<dbReference type="EMBL" id="JBBNAF010000008">
    <property type="protein sequence ID" value="KAK9121585.1"/>
    <property type="molecule type" value="Genomic_DNA"/>
</dbReference>
<reference evidence="1 2" key="1">
    <citation type="submission" date="2024-01" db="EMBL/GenBank/DDBJ databases">
        <title>Genome assemblies of Stephania.</title>
        <authorList>
            <person name="Yang L."/>
        </authorList>
    </citation>
    <scope>NUCLEOTIDE SEQUENCE [LARGE SCALE GENOMIC DNA]</scope>
    <source>
        <strain evidence="1">YNDBR</strain>
        <tissue evidence="1">Leaf</tissue>
    </source>
</reference>
<accession>A0AAP0NXR5</accession>
<dbReference type="Proteomes" id="UP001420932">
    <property type="component" value="Unassembled WGS sequence"/>
</dbReference>
<keyword evidence="2" id="KW-1185">Reference proteome</keyword>
<evidence type="ECO:0000313" key="1">
    <source>
        <dbReference type="EMBL" id="KAK9121585.1"/>
    </source>
</evidence>
<name>A0AAP0NXR5_9MAGN</name>
<organism evidence="1 2">
    <name type="scientific">Stephania yunnanensis</name>
    <dbReference type="NCBI Taxonomy" id="152371"/>
    <lineage>
        <taxon>Eukaryota</taxon>
        <taxon>Viridiplantae</taxon>
        <taxon>Streptophyta</taxon>
        <taxon>Embryophyta</taxon>
        <taxon>Tracheophyta</taxon>
        <taxon>Spermatophyta</taxon>
        <taxon>Magnoliopsida</taxon>
        <taxon>Ranunculales</taxon>
        <taxon>Menispermaceae</taxon>
        <taxon>Menispermoideae</taxon>
        <taxon>Cissampelideae</taxon>
        <taxon>Stephania</taxon>
    </lineage>
</organism>
<protein>
    <submittedName>
        <fullName evidence="1">Uncharacterized protein</fullName>
    </submittedName>
</protein>
<proteinExistence type="predicted"/>
<gene>
    <name evidence="1" type="ORF">Syun_019202</name>
</gene>
<evidence type="ECO:0000313" key="2">
    <source>
        <dbReference type="Proteomes" id="UP001420932"/>
    </source>
</evidence>
<comment type="caution">
    <text evidence="1">The sequence shown here is derived from an EMBL/GenBank/DDBJ whole genome shotgun (WGS) entry which is preliminary data.</text>
</comment>